<reference evidence="2" key="2">
    <citation type="submission" date="2020-08" db="EMBL/GenBank/DDBJ databases">
        <title>Plant Genome Project.</title>
        <authorList>
            <person name="Zhang R.-G."/>
        </authorList>
    </citation>
    <scope>NUCLEOTIDE SEQUENCE</scope>
    <source>
        <strain evidence="2">Huo1</strain>
        <tissue evidence="2">Leaf</tissue>
    </source>
</reference>
<dbReference type="PANTHER" id="PTHR47076">
    <property type="entry name" value="NHL DOMAIN PROTEIN"/>
    <property type="match status" value="1"/>
</dbReference>
<dbReference type="EMBL" id="PNBA02000003">
    <property type="protein sequence ID" value="KAG6430245.1"/>
    <property type="molecule type" value="Genomic_DNA"/>
</dbReference>
<keyword evidence="3" id="KW-1185">Reference proteome</keyword>
<name>A0A8X8YC15_SALSN</name>
<evidence type="ECO:0000313" key="3">
    <source>
        <dbReference type="Proteomes" id="UP000298416"/>
    </source>
</evidence>
<comment type="caution">
    <text evidence="2">The sequence shown here is derived from an EMBL/GenBank/DDBJ whole genome shotgun (WGS) entry which is preliminary data.</text>
</comment>
<evidence type="ECO:0000256" key="1">
    <source>
        <dbReference type="SAM" id="MobiDB-lite"/>
    </source>
</evidence>
<reference evidence="2" key="1">
    <citation type="submission" date="2018-01" db="EMBL/GenBank/DDBJ databases">
        <authorList>
            <person name="Mao J.F."/>
        </authorList>
    </citation>
    <scope>NUCLEOTIDE SEQUENCE</scope>
    <source>
        <strain evidence="2">Huo1</strain>
        <tissue evidence="2">Leaf</tissue>
    </source>
</reference>
<dbReference type="AlphaFoldDB" id="A0A8X8YC15"/>
<feature type="compositionally biased region" description="Acidic residues" evidence="1">
    <location>
        <begin position="50"/>
        <end position="65"/>
    </location>
</feature>
<feature type="region of interest" description="Disordered" evidence="1">
    <location>
        <begin position="47"/>
        <end position="127"/>
    </location>
</feature>
<evidence type="ECO:0000313" key="2">
    <source>
        <dbReference type="EMBL" id="KAG6430245.1"/>
    </source>
</evidence>
<organism evidence="2">
    <name type="scientific">Salvia splendens</name>
    <name type="common">Scarlet sage</name>
    <dbReference type="NCBI Taxonomy" id="180675"/>
    <lineage>
        <taxon>Eukaryota</taxon>
        <taxon>Viridiplantae</taxon>
        <taxon>Streptophyta</taxon>
        <taxon>Embryophyta</taxon>
        <taxon>Tracheophyta</taxon>
        <taxon>Spermatophyta</taxon>
        <taxon>Magnoliopsida</taxon>
        <taxon>eudicotyledons</taxon>
        <taxon>Gunneridae</taxon>
        <taxon>Pentapetalae</taxon>
        <taxon>asterids</taxon>
        <taxon>lamiids</taxon>
        <taxon>Lamiales</taxon>
        <taxon>Lamiaceae</taxon>
        <taxon>Nepetoideae</taxon>
        <taxon>Mentheae</taxon>
        <taxon>Salviinae</taxon>
        <taxon>Salvia</taxon>
        <taxon>Salvia subgen. Calosphace</taxon>
        <taxon>core Calosphace</taxon>
    </lineage>
</organism>
<proteinExistence type="predicted"/>
<accession>A0A8X8YC15</accession>
<dbReference type="PANTHER" id="PTHR47076:SF12">
    <property type="entry name" value="NHL DOMAIN-CONTAINING PROTEIN"/>
    <property type="match status" value="1"/>
</dbReference>
<dbReference type="Proteomes" id="UP000298416">
    <property type="component" value="Unassembled WGS sequence"/>
</dbReference>
<gene>
    <name evidence="2" type="ORF">SASPL_108308</name>
</gene>
<sequence>MDSIVPETPMDWVDYDEIGRRSVLHGVPPFVGYHRVEGPTPPDWFFYGSETEDPSDALDGSETEDPSNALNGSETEALVKGFDGSETQPPSEGVYGSEILPPSPLIDGSETQAPSQPFDWSETKPPSCPVNWWERETPSIGLDEIEEDMAAAMQPAVEPKREYSDNEKAMLLIMFPLLKDAVGIDDECDCEIKAVGIDAKNVYVKLRKWELMMNVYLILRHYDGCCNHAGIGLEIRRFSRRFQRIYIFPAPLLLRLDFPLLRHPKTKNWERISTSETEHHDGDRSWWSDGVEAFKKVREWSELVAGLKWKTFIRRFNKAFLEDGERKLREL</sequence>
<protein>
    <submittedName>
        <fullName evidence="2">Uncharacterized protein</fullName>
    </submittedName>
</protein>